<protein>
    <recommendedName>
        <fullName evidence="2">RING-type domain-containing protein</fullName>
    </recommendedName>
</protein>
<keyword evidence="4" id="KW-1185">Reference proteome</keyword>
<dbReference type="CDD" id="cd16449">
    <property type="entry name" value="RING-HC"/>
    <property type="match status" value="1"/>
</dbReference>
<keyword evidence="1" id="KW-0863">Zinc-finger</keyword>
<gene>
    <name evidence="3" type="ORF">DI09_151p50</name>
</gene>
<name>A0A098VUF8_9MICR</name>
<accession>A0A098VUF8</accession>
<sequence length="635" mass="70597">MSILANWGAISELVLPPVCTFLTNEVAKKIELLTSSPPSFIEGSLQTVPNFSSFDVTFRSIKLIPPNKGEEKRSSCKKSLTESLLLTDNENVADKNREFFGSAINILDIEAPDLIFFNELPEDEKKLLFCMEDTAVYIYSPAIKQRNASSASESKMEGSRRTPYYGKLLNEWHRSTTKNGSLSKLSSAIQGWSLSKFSKPLLEKDLERSQLLPSASRYSSPLDFQIDIKIELEIECEIIAKGSPSIDIPGFGIPSIVSLAIEERLTGVLVDIPLRIAVIGIEEAMKATECMNLSLFVSTLKHAEGQPITLNEESLVESAKGIVFIDDENTDGTNISPQQLIFLKSGEDPGGWANFSFFERKSPNVLRSYGRKLVLERHKSAQERALAEPELLESNTSQGDSFDPIYPQFLMEAPTPIRVDRPSIIRSYARKSTIGNAYRLLHAEKSDSEGYDSKAPIMVDNNEEIEANDDHAVEAGNIPQLTSDVASLVTLEQTSSKMDFPVVLENVRSDYYSAEYCILPPQPHSITQHQYSTNTLNPSTCLLCLQLKAFESFLPCGDSVCYSCISSIRGKSMQICPVCLTSLREFFRKPFDLPEKPSLVEKSQKRTAIRSKTPLKLPGKISSKTIPTHSNNHLP</sequence>
<dbReference type="HOGENOM" id="CLU_430874_0_0_1"/>
<dbReference type="EMBL" id="JMKJ01000057">
    <property type="protein sequence ID" value="KGG52612.1"/>
    <property type="molecule type" value="Genomic_DNA"/>
</dbReference>
<reference evidence="3 4" key="1">
    <citation type="submission" date="2014-04" db="EMBL/GenBank/DDBJ databases">
        <title>A new species of microsporidia sheds light on the evolution of extreme parasitism.</title>
        <authorList>
            <person name="Haag K.L."/>
            <person name="James T.Y."/>
            <person name="Larsson R."/>
            <person name="Schaer T.M."/>
            <person name="Refardt D."/>
            <person name="Pombert J.-F."/>
            <person name="Ebert D."/>
        </authorList>
    </citation>
    <scope>NUCLEOTIDE SEQUENCE [LARGE SCALE GENOMIC DNA]</scope>
    <source>
        <strain evidence="3 4">UGP3</strain>
        <tissue evidence="3">Spores</tissue>
    </source>
</reference>
<dbReference type="GO" id="GO:0008270">
    <property type="term" value="F:zinc ion binding"/>
    <property type="evidence" value="ECO:0007669"/>
    <property type="project" value="UniProtKB-KW"/>
</dbReference>
<evidence type="ECO:0000259" key="2">
    <source>
        <dbReference type="PROSITE" id="PS50089"/>
    </source>
</evidence>
<dbReference type="InterPro" id="IPR013083">
    <property type="entry name" value="Znf_RING/FYVE/PHD"/>
</dbReference>
<evidence type="ECO:0000313" key="4">
    <source>
        <dbReference type="Proteomes" id="UP000029725"/>
    </source>
</evidence>
<keyword evidence="1" id="KW-0862">Zinc</keyword>
<dbReference type="PROSITE" id="PS50089">
    <property type="entry name" value="ZF_RING_2"/>
    <property type="match status" value="1"/>
</dbReference>
<dbReference type="SUPFAM" id="SSF57850">
    <property type="entry name" value="RING/U-box"/>
    <property type="match status" value="1"/>
</dbReference>
<organism evidence="3 4">
    <name type="scientific">Mitosporidium daphniae</name>
    <dbReference type="NCBI Taxonomy" id="1485682"/>
    <lineage>
        <taxon>Eukaryota</taxon>
        <taxon>Fungi</taxon>
        <taxon>Fungi incertae sedis</taxon>
        <taxon>Microsporidia</taxon>
        <taxon>Mitosporidium</taxon>
    </lineage>
</organism>
<dbReference type="RefSeq" id="XP_013239048.1">
    <property type="nucleotide sequence ID" value="XM_013383594.1"/>
</dbReference>
<proteinExistence type="predicted"/>
<dbReference type="InterPro" id="IPR001841">
    <property type="entry name" value="Znf_RING"/>
</dbReference>
<dbReference type="VEuPathDB" id="MicrosporidiaDB:DI09_151p50"/>
<dbReference type="Proteomes" id="UP000029725">
    <property type="component" value="Unassembled WGS sequence"/>
</dbReference>
<evidence type="ECO:0000256" key="1">
    <source>
        <dbReference type="PROSITE-ProRule" id="PRU00175"/>
    </source>
</evidence>
<comment type="caution">
    <text evidence="3">The sequence shown here is derived from an EMBL/GenBank/DDBJ whole genome shotgun (WGS) entry which is preliminary data.</text>
</comment>
<evidence type="ECO:0000313" key="3">
    <source>
        <dbReference type="EMBL" id="KGG52612.1"/>
    </source>
</evidence>
<keyword evidence="1" id="KW-0479">Metal-binding</keyword>
<dbReference type="AlphaFoldDB" id="A0A098VUF8"/>
<feature type="domain" description="RING-type" evidence="2">
    <location>
        <begin position="541"/>
        <end position="579"/>
    </location>
</feature>
<dbReference type="GeneID" id="25258505"/>
<dbReference type="Gene3D" id="3.30.40.10">
    <property type="entry name" value="Zinc/RING finger domain, C3HC4 (zinc finger)"/>
    <property type="match status" value="1"/>
</dbReference>